<evidence type="ECO:0000313" key="10">
    <source>
        <dbReference type="Proteomes" id="UP000266673"/>
    </source>
</evidence>
<reference evidence="9 10" key="1">
    <citation type="submission" date="2018-06" db="EMBL/GenBank/DDBJ databases">
        <title>Comparative genomics reveals the genomic features of Rhizophagus irregularis, R. cerebriforme, R. diaphanum and Gigaspora rosea, and their symbiotic lifestyle signature.</title>
        <authorList>
            <person name="Morin E."/>
            <person name="San Clemente H."/>
            <person name="Chen E.C.H."/>
            <person name="De La Providencia I."/>
            <person name="Hainaut M."/>
            <person name="Kuo A."/>
            <person name="Kohler A."/>
            <person name="Murat C."/>
            <person name="Tang N."/>
            <person name="Roy S."/>
            <person name="Loubradou J."/>
            <person name="Henrissat B."/>
            <person name="Grigoriev I.V."/>
            <person name="Corradi N."/>
            <person name="Roux C."/>
            <person name="Martin F.M."/>
        </authorList>
    </citation>
    <scope>NUCLEOTIDE SEQUENCE [LARGE SCALE GENOMIC DNA]</scope>
    <source>
        <strain evidence="9 10">DAOM 194757</strain>
    </source>
</reference>
<protein>
    <submittedName>
        <fullName evidence="9">Uncharacterized protein</fullName>
    </submittedName>
</protein>
<dbReference type="GO" id="GO:0006412">
    <property type="term" value="P:translation"/>
    <property type="evidence" value="ECO:0007669"/>
    <property type="project" value="InterPro"/>
</dbReference>
<keyword evidence="3" id="KW-0694">RNA-binding</keyword>
<feature type="domain" description="Small ribosomal subunit protein eS4 N-terminal" evidence="7">
    <location>
        <begin position="6"/>
        <end position="41"/>
    </location>
</feature>
<dbReference type="Gene3D" id="3.10.290.10">
    <property type="entry name" value="RNA-binding S4 domain"/>
    <property type="match status" value="1"/>
</dbReference>
<evidence type="ECO:0000256" key="1">
    <source>
        <dbReference type="ARBA" id="ARBA00007500"/>
    </source>
</evidence>
<proteinExistence type="inferred from homology"/>
<dbReference type="AlphaFoldDB" id="A0A397UHL0"/>
<keyword evidence="10" id="KW-1185">Reference proteome</keyword>
<dbReference type="GO" id="GO:0019843">
    <property type="term" value="F:rRNA binding"/>
    <property type="evidence" value="ECO:0007669"/>
    <property type="project" value="UniProtKB-KW"/>
</dbReference>
<gene>
    <name evidence="9" type="ORF">C2G38_2132846</name>
</gene>
<accession>A0A397UHL0</accession>
<dbReference type="Pfam" id="PF16121">
    <property type="entry name" value="40S_S4_C"/>
    <property type="match status" value="1"/>
</dbReference>
<evidence type="ECO:0000256" key="3">
    <source>
        <dbReference type="ARBA" id="ARBA00022884"/>
    </source>
</evidence>
<evidence type="ECO:0000256" key="5">
    <source>
        <dbReference type="ARBA" id="ARBA00023274"/>
    </source>
</evidence>
<name>A0A397UHL0_9GLOM</name>
<dbReference type="Pfam" id="PF00900">
    <property type="entry name" value="Ribosomal_S4e"/>
    <property type="match status" value="1"/>
</dbReference>
<feature type="domain" description="Small ribosomal subunit protein eS4 C-terminal" evidence="8">
    <location>
        <begin position="124"/>
        <end position="166"/>
    </location>
</feature>
<dbReference type="OrthoDB" id="1109245at2759"/>
<evidence type="ECO:0000259" key="6">
    <source>
        <dbReference type="Pfam" id="PF00900"/>
    </source>
</evidence>
<dbReference type="GO" id="GO:0003735">
    <property type="term" value="F:structural constituent of ribosome"/>
    <property type="evidence" value="ECO:0007669"/>
    <property type="project" value="InterPro"/>
</dbReference>
<dbReference type="STRING" id="44941.A0A397UHL0"/>
<evidence type="ECO:0000259" key="8">
    <source>
        <dbReference type="Pfam" id="PF16121"/>
    </source>
</evidence>
<evidence type="ECO:0000256" key="4">
    <source>
        <dbReference type="ARBA" id="ARBA00022980"/>
    </source>
</evidence>
<dbReference type="Pfam" id="PF08071">
    <property type="entry name" value="RS4NT"/>
    <property type="match status" value="1"/>
</dbReference>
<dbReference type="InterPro" id="IPR000876">
    <property type="entry name" value="Ribosomal_eS4"/>
</dbReference>
<evidence type="ECO:0000256" key="2">
    <source>
        <dbReference type="ARBA" id="ARBA00022730"/>
    </source>
</evidence>
<dbReference type="InterPro" id="IPR013845">
    <property type="entry name" value="Ribosomal_eS4_central_region"/>
</dbReference>
<dbReference type="InterPro" id="IPR032277">
    <property type="entry name" value="Ribosomal_eS4_C"/>
</dbReference>
<dbReference type="Gene3D" id="2.30.30.30">
    <property type="match status" value="1"/>
</dbReference>
<sequence length="170" mass="19598">MGSLTKKHLRWHTGNAPSRWILDKLTGTYAPRPSSRPHKLRECLPLEKISENFSLIYNTNSRFTIHKITADEATYKLAKVKPYLVTYDSCSIFGNIAMITGSRNMRRVRVVIHHKRHIIYDNYAVDRQFATLLTNDFIISEGNKPSISLPKGKCVKLIISKERDRSVLKK</sequence>
<comment type="caution">
    <text evidence="9">The sequence shown here is derived from an EMBL/GenBank/DDBJ whole genome shotgun (WGS) entry which is preliminary data.</text>
</comment>
<dbReference type="PANTHER" id="PTHR11581:SF0">
    <property type="entry name" value="SMALL RIBOSOMAL SUBUNIT PROTEIN ES4"/>
    <property type="match status" value="1"/>
</dbReference>
<keyword evidence="5" id="KW-0687">Ribonucleoprotein</keyword>
<keyword evidence="2" id="KW-0699">rRNA-binding</keyword>
<comment type="similarity">
    <text evidence="1">Belongs to the eukaryotic ribosomal protein eS4 family.</text>
</comment>
<feature type="domain" description="Small ribosomal subunit protein eS4 central region" evidence="6">
    <location>
        <begin position="50"/>
        <end position="81"/>
    </location>
</feature>
<dbReference type="GO" id="GO:0022627">
    <property type="term" value="C:cytosolic small ribosomal subunit"/>
    <property type="evidence" value="ECO:0007669"/>
    <property type="project" value="TreeGrafter"/>
</dbReference>
<dbReference type="PANTHER" id="PTHR11581">
    <property type="entry name" value="30S/40S RIBOSOMAL PROTEIN S4"/>
    <property type="match status" value="1"/>
</dbReference>
<dbReference type="Proteomes" id="UP000266673">
    <property type="component" value="Unassembled WGS sequence"/>
</dbReference>
<organism evidence="9 10">
    <name type="scientific">Gigaspora rosea</name>
    <dbReference type="NCBI Taxonomy" id="44941"/>
    <lineage>
        <taxon>Eukaryota</taxon>
        <taxon>Fungi</taxon>
        <taxon>Fungi incertae sedis</taxon>
        <taxon>Mucoromycota</taxon>
        <taxon>Glomeromycotina</taxon>
        <taxon>Glomeromycetes</taxon>
        <taxon>Diversisporales</taxon>
        <taxon>Gigasporaceae</taxon>
        <taxon>Gigaspora</taxon>
    </lineage>
</organism>
<dbReference type="InterPro" id="IPR014722">
    <property type="entry name" value="Rib_uL2_dom2"/>
</dbReference>
<keyword evidence="4" id="KW-0689">Ribosomal protein</keyword>
<dbReference type="EMBL" id="QKWP01001420">
    <property type="protein sequence ID" value="RIB09061.1"/>
    <property type="molecule type" value="Genomic_DNA"/>
</dbReference>
<evidence type="ECO:0000259" key="7">
    <source>
        <dbReference type="Pfam" id="PF08071"/>
    </source>
</evidence>
<evidence type="ECO:0000313" key="9">
    <source>
        <dbReference type="EMBL" id="RIB09061.1"/>
    </source>
</evidence>
<dbReference type="InterPro" id="IPR036986">
    <property type="entry name" value="S4_RNA-bd_sf"/>
</dbReference>
<dbReference type="InterPro" id="IPR013843">
    <property type="entry name" value="Ribosomal_eS4_N"/>
</dbReference>